<feature type="transmembrane region" description="Helical" evidence="1">
    <location>
        <begin position="261"/>
        <end position="282"/>
    </location>
</feature>
<organism evidence="2 3">
    <name type="scientific">Bosea massiliensis</name>
    <dbReference type="NCBI Taxonomy" id="151419"/>
    <lineage>
        <taxon>Bacteria</taxon>
        <taxon>Pseudomonadati</taxon>
        <taxon>Pseudomonadota</taxon>
        <taxon>Alphaproteobacteria</taxon>
        <taxon>Hyphomicrobiales</taxon>
        <taxon>Boseaceae</taxon>
        <taxon>Bosea</taxon>
    </lineage>
</organism>
<proteinExistence type="predicted"/>
<keyword evidence="1" id="KW-0472">Membrane</keyword>
<feature type="transmembrane region" description="Helical" evidence="1">
    <location>
        <begin position="355"/>
        <end position="371"/>
    </location>
</feature>
<feature type="transmembrane region" description="Helical" evidence="1">
    <location>
        <begin position="117"/>
        <end position="136"/>
    </location>
</feature>
<evidence type="ECO:0000256" key="1">
    <source>
        <dbReference type="SAM" id="Phobius"/>
    </source>
</evidence>
<feature type="transmembrane region" description="Helical" evidence="1">
    <location>
        <begin position="148"/>
        <end position="166"/>
    </location>
</feature>
<reference evidence="3" key="1">
    <citation type="journal article" date="2019" name="Int. J. Syst. Evol. Microbiol.">
        <title>The Global Catalogue of Microorganisms (GCM) 10K type strain sequencing project: providing services to taxonomists for standard genome sequencing and annotation.</title>
        <authorList>
            <consortium name="The Broad Institute Genomics Platform"/>
            <consortium name="The Broad Institute Genome Sequencing Center for Infectious Disease"/>
            <person name="Wu L."/>
            <person name="Ma J."/>
        </authorList>
    </citation>
    <scope>NUCLEOTIDE SEQUENCE [LARGE SCALE GENOMIC DNA]</scope>
    <source>
        <strain evidence="3">CCUG 43117</strain>
    </source>
</reference>
<keyword evidence="1" id="KW-0812">Transmembrane</keyword>
<feature type="transmembrane region" description="Helical" evidence="1">
    <location>
        <begin position="294"/>
        <end position="313"/>
    </location>
</feature>
<evidence type="ECO:0000313" key="3">
    <source>
        <dbReference type="Proteomes" id="UP001596060"/>
    </source>
</evidence>
<evidence type="ECO:0008006" key="4">
    <source>
        <dbReference type="Google" id="ProtNLM"/>
    </source>
</evidence>
<feature type="transmembrane region" description="Helical" evidence="1">
    <location>
        <begin position="93"/>
        <end position="110"/>
    </location>
</feature>
<keyword evidence="1" id="KW-1133">Transmembrane helix</keyword>
<feature type="transmembrane region" description="Helical" evidence="1">
    <location>
        <begin position="325"/>
        <end position="343"/>
    </location>
</feature>
<name>A0ABW0P7U7_9HYPH</name>
<dbReference type="RefSeq" id="WP_377817795.1">
    <property type="nucleotide sequence ID" value="NZ_JBHSLU010000087.1"/>
</dbReference>
<keyword evidence="3" id="KW-1185">Reference proteome</keyword>
<sequence>MLLLPRLLFVHAIIIAILGVLFGRQILEAQFGIIDDHEIVWFLGNKSSLAWADILSTVMDKTEVGNPFESQRFRPFYYLARATEAALWGDSASLWYAARFLMFATFIGCLLEGARRLVGLCAALALLAYVVMLPFWSGIWDRLGPAEIYAACGLGIWFASSTSLLIDQVPRRRSFLGLTIGTFMMCGSKETLLPFALLSIALLVMRRHAMPTTRWYLAMIGCALPAGIIASVMVLQLGATGKDIYGNSVGFGGRTDLLIDVAKQIIVSATGLTAVAAIAWLWSEPAQWRRATMAFAAASASILLIFASQAVVYGRGTAMTGRYEFPALICLPALWLAMTAYLGSVDRTQGAYLRLRQAAFMILVIVTHQLFTPEGDRSRVNAAELISAVETNVETTQRFANSLKKVVSQSRNDPSRPIILECRGGLSYEPIASVARFLRHANVENPIAIRFSRLSTDPDSDFFNALSSTIELLQDQGLEARGDDPYKLLQVLLKTFQADRGRGAMRLVPLKQIDAREQAIVWPLN</sequence>
<accession>A0ABW0P7U7</accession>
<feature type="transmembrane region" description="Helical" evidence="1">
    <location>
        <begin position="215"/>
        <end position="241"/>
    </location>
</feature>
<dbReference type="EMBL" id="JBHSLU010000087">
    <property type="protein sequence ID" value="MFC5508376.1"/>
    <property type="molecule type" value="Genomic_DNA"/>
</dbReference>
<gene>
    <name evidence="2" type="ORF">ACFPN9_24325</name>
</gene>
<dbReference type="Proteomes" id="UP001596060">
    <property type="component" value="Unassembled WGS sequence"/>
</dbReference>
<feature type="transmembrane region" description="Helical" evidence="1">
    <location>
        <begin position="7"/>
        <end position="27"/>
    </location>
</feature>
<evidence type="ECO:0000313" key="2">
    <source>
        <dbReference type="EMBL" id="MFC5508376.1"/>
    </source>
</evidence>
<comment type="caution">
    <text evidence="2">The sequence shown here is derived from an EMBL/GenBank/DDBJ whole genome shotgun (WGS) entry which is preliminary data.</text>
</comment>
<protein>
    <recommendedName>
        <fullName evidence="4">Glycosyltransferase RgtA/B/C/D-like domain-containing protein</fullName>
    </recommendedName>
</protein>